<accession>C7R496</accession>
<dbReference type="KEGG" id="jde:Jden_1297"/>
<dbReference type="GO" id="GO:0030572">
    <property type="term" value="F:phosphatidyltransferase activity"/>
    <property type="evidence" value="ECO:0007669"/>
    <property type="project" value="UniProtKB-ARBA"/>
</dbReference>
<evidence type="ECO:0000313" key="3">
    <source>
        <dbReference type="Proteomes" id="UP000000628"/>
    </source>
</evidence>
<feature type="domain" description="PLD phosphodiesterase" evidence="1">
    <location>
        <begin position="366"/>
        <end position="393"/>
    </location>
</feature>
<name>C7R496_JONDD</name>
<reference evidence="2 3" key="1">
    <citation type="journal article" date="2009" name="Stand. Genomic Sci.">
        <title>Complete genome sequence of Jonesia denitrificans type strain (Prevot 55134).</title>
        <authorList>
            <person name="Pukall R."/>
            <person name="Gehrich-Schroter G."/>
            <person name="Lapidus A."/>
            <person name="Nolan M."/>
            <person name="Glavina Del Rio T."/>
            <person name="Lucas S."/>
            <person name="Chen F."/>
            <person name="Tice H."/>
            <person name="Pitluck S."/>
            <person name="Cheng J.F."/>
            <person name="Copeland A."/>
            <person name="Saunders E."/>
            <person name="Brettin T."/>
            <person name="Detter J.C."/>
            <person name="Bruce D."/>
            <person name="Goodwin L."/>
            <person name="Pati A."/>
            <person name="Ivanova N."/>
            <person name="Mavromatis K."/>
            <person name="Ovchinnikova G."/>
            <person name="Chen A."/>
            <person name="Palaniappan K."/>
            <person name="Land M."/>
            <person name="Hauser L."/>
            <person name="Chang Y.J."/>
            <person name="Jeffries C.D."/>
            <person name="Chain P."/>
            <person name="Goker M."/>
            <person name="Bristow J."/>
            <person name="Eisen J.A."/>
            <person name="Markowitz V."/>
            <person name="Hugenholtz P."/>
            <person name="Kyrpides N.C."/>
            <person name="Klenk H.P."/>
            <person name="Han C."/>
        </authorList>
    </citation>
    <scope>NUCLEOTIDE SEQUENCE [LARGE SCALE GENOMIC DNA]</scope>
    <source>
        <strain evidence="3">ATCC 14870 / DSM 20603 / BCRC 15368 / CIP 55.134 / JCM 11481 / NBRC 15587 / NCTC 10816 / Prevot 55134</strain>
    </source>
</reference>
<dbReference type="AlphaFoldDB" id="C7R496"/>
<dbReference type="Proteomes" id="UP000000628">
    <property type="component" value="Chromosome"/>
</dbReference>
<proteinExistence type="predicted"/>
<evidence type="ECO:0000259" key="1">
    <source>
        <dbReference type="PROSITE" id="PS50035"/>
    </source>
</evidence>
<sequence length="453" mass="51615">MHDMWPEEDCVRSQRDDDLTREINRLTPPSHTTVSHVATPFEQLTSFARQTAVRMALLGAATTFGTAIGITALDHFHKRKEQRQAQFPHQRPVTVDIHGTEATVYTYGADVYADMLAAIRSAEVSIYLESYIWKNDEVGLEFKDAVIDAAQRGVEVYLIYDTFANLVVPREFFRFPSNVHVLAYPLFRPQILLLNLKYTGRDHRKILVVDEAVGFVGGFNIGSVYATQWRDTHLKLTGPGVWELTNAFVSFWNHNRTEALPLIEPSATPDWLPRIQTAENAPIRQVYPVRNIYLSAIRRATHHIYLTQAYFIPDDVFLQDLLDAAARGVDVRVIVPEASNHVITDWLSRGLYSKLLRGGVTIWLYQNAMVHAKTCTVDGEWTTIGTANIDRLSLQGNYEINMSIYSVELAQEMEKVFALDLSNCRRLDLDEWENRPVMNRIGERVLTPLTPLL</sequence>
<dbReference type="CDD" id="cd09110">
    <property type="entry name" value="PLDc_CLS_1"/>
    <property type="match status" value="1"/>
</dbReference>
<dbReference type="InterPro" id="IPR001736">
    <property type="entry name" value="PLipase_D/transphosphatidylase"/>
</dbReference>
<dbReference type="CDD" id="cd09159">
    <property type="entry name" value="PLDc_ybhO_like_2"/>
    <property type="match status" value="1"/>
</dbReference>
<dbReference type="HOGENOM" id="CLU_038053_0_2_11"/>
<organism evidence="2 3">
    <name type="scientific">Jonesia denitrificans (strain ATCC 14870 / DSM 20603 / BCRC 15368 / CIP 55.134 / JCM 11481 / NBRC 15587 / NCTC 10816 / Prevot 55134)</name>
    <name type="common">Listeria denitrificans</name>
    <dbReference type="NCBI Taxonomy" id="471856"/>
    <lineage>
        <taxon>Bacteria</taxon>
        <taxon>Bacillati</taxon>
        <taxon>Actinomycetota</taxon>
        <taxon>Actinomycetes</taxon>
        <taxon>Micrococcales</taxon>
        <taxon>Jonesiaceae</taxon>
        <taxon>Jonesia</taxon>
    </lineage>
</organism>
<feature type="domain" description="PLD phosphodiesterase" evidence="1">
    <location>
        <begin position="198"/>
        <end position="225"/>
    </location>
</feature>
<dbReference type="GO" id="GO:0032049">
    <property type="term" value="P:cardiolipin biosynthetic process"/>
    <property type="evidence" value="ECO:0007669"/>
    <property type="project" value="UniProtKB-ARBA"/>
</dbReference>
<protein>
    <submittedName>
        <fullName evidence="2">Phospholipase D/Transphosphatidylase</fullName>
    </submittedName>
</protein>
<keyword evidence="3" id="KW-1185">Reference proteome</keyword>
<dbReference type="PANTHER" id="PTHR21248:SF22">
    <property type="entry name" value="PHOSPHOLIPASE D"/>
    <property type="match status" value="1"/>
</dbReference>
<dbReference type="EMBL" id="CP001706">
    <property type="protein sequence ID" value="ACV08953.1"/>
    <property type="molecule type" value="Genomic_DNA"/>
</dbReference>
<dbReference type="SUPFAM" id="SSF56024">
    <property type="entry name" value="Phospholipase D/nuclease"/>
    <property type="match status" value="2"/>
</dbReference>
<dbReference type="SMART" id="SM00155">
    <property type="entry name" value="PLDc"/>
    <property type="match status" value="2"/>
</dbReference>
<dbReference type="eggNOG" id="COG1502">
    <property type="taxonomic scope" value="Bacteria"/>
</dbReference>
<evidence type="ECO:0000313" key="2">
    <source>
        <dbReference type="EMBL" id="ACV08953.1"/>
    </source>
</evidence>
<dbReference type="PROSITE" id="PS50035">
    <property type="entry name" value="PLD"/>
    <property type="match status" value="2"/>
</dbReference>
<dbReference type="Pfam" id="PF13091">
    <property type="entry name" value="PLDc_2"/>
    <property type="match status" value="2"/>
</dbReference>
<dbReference type="InterPro" id="IPR025202">
    <property type="entry name" value="PLD-like_dom"/>
</dbReference>
<dbReference type="PANTHER" id="PTHR21248">
    <property type="entry name" value="CARDIOLIPIN SYNTHASE"/>
    <property type="match status" value="1"/>
</dbReference>
<dbReference type="Gene3D" id="3.30.870.10">
    <property type="entry name" value="Endonuclease Chain A"/>
    <property type="match status" value="2"/>
</dbReference>
<gene>
    <name evidence="2" type="ordered locus">Jden_1297</name>
</gene>
<dbReference type="STRING" id="471856.Jden_1297"/>